<sequence length="69" mass="7404">MVAISSVTEDQALHPLQKLDNGAGKSPSVAWSGIVHLVNLCFAVALRSTTRGSFTLSYRYTQVNALPKS</sequence>
<keyword evidence="3" id="KW-1185">Reference proteome</keyword>
<reference evidence="1 3" key="2">
    <citation type="journal article" date="2018" name="Plant J.">
        <title>The Physcomitrella patens chromosome-scale assembly reveals moss genome structure and evolution.</title>
        <authorList>
            <person name="Lang D."/>
            <person name="Ullrich K.K."/>
            <person name="Murat F."/>
            <person name="Fuchs J."/>
            <person name="Jenkins J."/>
            <person name="Haas F.B."/>
            <person name="Piednoel M."/>
            <person name="Gundlach H."/>
            <person name="Van Bel M."/>
            <person name="Meyberg R."/>
            <person name="Vives C."/>
            <person name="Morata J."/>
            <person name="Symeonidi A."/>
            <person name="Hiss M."/>
            <person name="Muchero W."/>
            <person name="Kamisugi Y."/>
            <person name="Saleh O."/>
            <person name="Blanc G."/>
            <person name="Decker E.L."/>
            <person name="van Gessel N."/>
            <person name="Grimwood J."/>
            <person name="Hayes R.D."/>
            <person name="Graham S.W."/>
            <person name="Gunter L.E."/>
            <person name="McDaniel S.F."/>
            <person name="Hoernstein S.N.W."/>
            <person name="Larsson A."/>
            <person name="Li F.W."/>
            <person name="Perroud P.F."/>
            <person name="Phillips J."/>
            <person name="Ranjan P."/>
            <person name="Rokshar D.S."/>
            <person name="Rothfels C.J."/>
            <person name="Schneider L."/>
            <person name="Shu S."/>
            <person name="Stevenson D.W."/>
            <person name="Thummler F."/>
            <person name="Tillich M."/>
            <person name="Villarreal Aguilar J.C."/>
            <person name="Widiez T."/>
            <person name="Wong G.K."/>
            <person name="Wymore A."/>
            <person name="Zhang Y."/>
            <person name="Zimmer A.D."/>
            <person name="Quatrano R.S."/>
            <person name="Mayer K.F.X."/>
            <person name="Goodstein D."/>
            <person name="Casacuberta J.M."/>
            <person name="Vandepoele K."/>
            <person name="Reski R."/>
            <person name="Cuming A.C."/>
            <person name="Tuskan G.A."/>
            <person name="Maumus F."/>
            <person name="Salse J."/>
            <person name="Schmutz J."/>
            <person name="Rensing S.A."/>
        </authorList>
    </citation>
    <scope>NUCLEOTIDE SEQUENCE [LARGE SCALE GENOMIC DNA]</scope>
    <source>
        <strain evidence="2 3">cv. Gransden 2004</strain>
    </source>
</reference>
<dbReference type="PaxDb" id="3218-PP1S6_92V6.1"/>
<proteinExistence type="predicted"/>
<accession>A0A2K1ICF5</accession>
<evidence type="ECO:0000313" key="3">
    <source>
        <dbReference type="Proteomes" id="UP000006727"/>
    </source>
</evidence>
<dbReference type="EMBL" id="ABEU02000026">
    <property type="protein sequence ID" value="PNR26962.1"/>
    <property type="molecule type" value="Genomic_DNA"/>
</dbReference>
<organism evidence="1">
    <name type="scientific">Physcomitrium patens</name>
    <name type="common">Spreading-leaved earth moss</name>
    <name type="synonym">Physcomitrella patens</name>
    <dbReference type="NCBI Taxonomy" id="3218"/>
    <lineage>
        <taxon>Eukaryota</taxon>
        <taxon>Viridiplantae</taxon>
        <taxon>Streptophyta</taxon>
        <taxon>Embryophyta</taxon>
        <taxon>Bryophyta</taxon>
        <taxon>Bryophytina</taxon>
        <taxon>Bryopsida</taxon>
        <taxon>Funariidae</taxon>
        <taxon>Funariales</taxon>
        <taxon>Funariaceae</taxon>
        <taxon>Physcomitrium</taxon>
    </lineage>
</organism>
<dbReference type="EnsemblPlants" id="Pp3c26_9997V3.1">
    <property type="protein sequence ID" value="PAC:32917785.CDS.1"/>
    <property type="gene ID" value="Pp3c26_9997"/>
</dbReference>
<dbReference type="AlphaFoldDB" id="A0A2K1ICF5"/>
<dbReference type="InParanoid" id="A0A2K1ICF5"/>
<dbReference type="Gramene" id="Pp3c26_9997V3.1">
    <property type="protein sequence ID" value="PAC:32917785.CDS.1"/>
    <property type="gene ID" value="Pp3c26_9997"/>
</dbReference>
<reference evidence="1 3" key="1">
    <citation type="journal article" date="2008" name="Science">
        <title>The Physcomitrella genome reveals evolutionary insights into the conquest of land by plants.</title>
        <authorList>
            <person name="Rensing S."/>
            <person name="Lang D."/>
            <person name="Zimmer A."/>
            <person name="Terry A."/>
            <person name="Salamov A."/>
            <person name="Shapiro H."/>
            <person name="Nishiyama T."/>
            <person name="Perroud P.-F."/>
            <person name="Lindquist E."/>
            <person name="Kamisugi Y."/>
            <person name="Tanahashi T."/>
            <person name="Sakakibara K."/>
            <person name="Fujita T."/>
            <person name="Oishi K."/>
            <person name="Shin-I T."/>
            <person name="Kuroki Y."/>
            <person name="Toyoda A."/>
            <person name="Suzuki Y."/>
            <person name="Hashimoto A."/>
            <person name="Yamaguchi K."/>
            <person name="Sugano A."/>
            <person name="Kohara Y."/>
            <person name="Fujiyama A."/>
            <person name="Anterola A."/>
            <person name="Aoki S."/>
            <person name="Ashton N."/>
            <person name="Barbazuk W.B."/>
            <person name="Barker E."/>
            <person name="Bennetzen J."/>
            <person name="Bezanilla M."/>
            <person name="Blankenship R."/>
            <person name="Cho S.H."/>
            <person name="Dutcher S."/>
            <person name="Estelle M."/>
            <person name="Fawcett J.A."/>
            <person name="Gundlach H."/>
            <person name="Hanada K."/>
            <person name="Heyl A."/>
            <person name="Hicks K.A."/>
            <person name="Hugh J."/>
            <person name="Lohr M."/>
            <person name="Mayer K."/>
            <person name="Melkozernov A."/>
            <person name="Murata T."/>
            <person name="Nelson D."/>
            <person name="Pils B."/>
            <person name="Prigge M."/>
            <person name="Reiss B."/>
            <person name="Renner T."/>
            <person name="Rombauts S."/>
            <person name="Rushton P."/>
            <person name="Sanderfoot A."/>
            <person name="Schween G."/>
            <person name="Shiu S.-H."/>
            <person name="Stueber K."/>
            <person name="Theodoulou F.L."/>
            <person name="Tu H."/>
            <person name="Van de Peer Y."/>
            <person name="Verrier P.J."/>
            <person name="Waters E."/>
            <person name="Wood A."/>
            <person name="Yang L."/>
            <person name="Cove D."/>
            <person name="Cuming A."/>
            <person name="Hasebe M."/>
            <person name="Lucas S."/>
            <person name="Mishler D.B."/>
            <person name="Reski R."/>
            <person name="Grigoriev I."/>
            <person name="Quatrano R.S."/>
            <person name="Boore J.L."/>
        </authorList>
    </citation>
    <scope>NUCLEOTIDE SEQUENCE [LARGE SCALE GENOMIC DNA]</scope>
    <source>
        <strain evidence="2 3">cv. Gransden 2004</strain>
    </source>
</reference>
<reference evidence="2" key="3">
    <citation type="submission" date="2020-12" db="UniProtKB">
        <authorList>
            <consortium name="EnsemblPlants"/>
        </authorList>
    </citation>
    <scope>IDENTIFICATION</scope>
</reference>
<gene>
    <name evidence="1" type="ORF">PHYPA_030443</name>
</gene>
<name>A0A2K1ICF5_PHYPA</name>
<evidence type="ECO:0000313" key="1">
    <source>
        <dbReference type="EMBL" id="PNR26962.1"/>
    </source>
</evidence>
<protein>
    <submittedName>
        <fullName evidence="1 2">Uncharacterized protein</fullName>
    </submittedName>
</protein>
<evidence type="ECO:0000313" key="2">
    <source>
        <dbReference type="EnsemblPlants" id="PAC:32917785.CDS.1"/>
    </source>
</evidence>
<dbReference type="Proteomes" id="UP000006727">
    <property type="component" value="Chromosome 26"/>
</dbReference>